<dbReference type="RefSeq" id="WP_143570193.1">
    <property type="nucleotide sequence ID" value="NZ_CYSF01000006.1"/>
</dbReference>
<reference evidence="1 2" key="1">
    <citation type="submission" date="2015-09" db="EMBL/GenBank/DDBJ databases">
        <authorList>
            <consortium name="Swine Surveillance"/>
        </authorList>
    </citation>
    <scope>NUCLEOTIDE SEQUENCE [LARGE SCALE GENOMIC DNA]</scope>
    <source>
        <strain evidence="1 2">CECT 8383</strain>
    </source>
</reference>
<dbReference type="AlphaFoldDB" id="A0A0P1GP66"/>
<accession>A0A0P1GP66</accession>
<dbReference type="STRING" id="340021.TM5383_01363"/>
<protein>
    <submittedName>
        <fullName evidence="1">Uncharacterized protein</fullName>
    </submittedName>
</protein>
<evidence type="ECO:0000313" key="1">
    <source>
        <dbReference type="EMBL" id="CUH84158.1"/>
    </source>
</evidence>
<sequence length="114" mass="13036">MDETFRDNEQFRDGLLSALLSYQTSQSNHLTPEASEAQTLAPLHMRLQKKVDAIPATTKQKGLSLLEIQVRMKGRKGGMPHIGELAAALRKLGWKRRRQWSDSEDGFRAKWYPN</sequence>
<name>A0A0P1GP66_9RHOB</name>
<keyword evidence="2" id="KW-1185">Reference proteome</keyword>
<dbReference type="EMBL" id="CYSF01000006">
    <property type="protein sequence ID" value="CUH84158.1"/>
    <property type="molecule type" value="Genomic_DNA"/>
</dbReference>
<evidence type="ECO:0000313" key="2">
    <source>
        <dbReference type="Proteomes" id="UP000051681"/>
    </source>
</evidence>
<dbReference type="OrthoDB" id="9422984at2"/>
<gene>
    <name evidence="1" type="ORF">TM5383_01363</name>
</gene>
<proteinExistence type="predicted"/>
<dbReference type="Proteomes" id="UP000051681">
    <property type="component" value="Unassembled WGS sequence"/>
</dbReference>
<organism evidence="1 2">
    <name type="scientific">Thalassovita mediterranea</name>
    <dbReference type="NCBI Taxonomy" id="340021"/>
    <lineage>
        <taxon>Bacteria</taxon>
        <taxon>Pseudomonadati</taxon>
        <taxon>Pseudomonadota</taxon>
        <taxon>Alphaproteobacteria</taxon>
        <taxon>Rhodobacterales</taxon>
        <taxon>Roseobacteraceae</taxon>
        <taxon>Thalassovita</taxon>
    </lineage>
</organism>